<accession>A0AA88GZE8</accession>
<dbReference type="Gene3D" id="1.10.20.10">
    <property type="entry name" value="Histone, subunit A"/>
    <property type="match status" value="1"/>
</dbReference>
<sequence>MAPSTKKTEKHHKQQETKKIKISKATKTDIAEDEADSDKKKKKSRHESYSSYIYRVLKQVHNELEISSKTMSIMNSFVQDVFERIVKEAVQLCRVNGNKTLSTREIQTAAKLILPGELAMNAVYEGTKAVIKYRQSFPRPLIKMKKNDELIVPPLGRNKRVKTNSFFF</sequence>
<dbReference type="PRINTS" id="PR00621">
    <property type="entry name" value="HISTONEH2B"/>
</dbReference>
<proteinExistence type="inferred from homology"/>
<name>A0AA88GZE8_NAELO</name>
<comment type="caution">
    <text evidence="5">The sequence shown here is derived from an EMBL/GenBank/DDBJ whole genome shotgun (WGS) entry which is preliminary data.</text>
</comment>
<dbReference type="GO" id="GO:0030527">
    <property type="term" value="F:structural constituent of chromatin"/>
    <property type="evidence" value="ECO:0007669"/>
    <property type="project" value="InterPro"/>
</dbReference>
<dbReference type="SMART" id="SM00427">
    <property type="entry name" value="H2B"/>
    <property type="match status" value="1"/>
</dbReference>
<evidence type="ECO:0000259" key="4">
    <source>
        <dbReference type="Pfam" id="PF00125"/>
    </source>
</evidence>
<dbReference type="FunFam" id="1.10.20.10:FF:000043">
    <property type="entry name" value="Histone H2B"/>
    <property type="match status" value="1"/>
</dbReference>
<evidence type="ECO:0000313" key="6">
    <source>
        <dbReference type="Proteomes" id="UP000816034"/>
    </source>
</evidence>
<organism evidence="5 6">
    <name type="scientific">Naegleria lovaniensis</name>
    <name type="common">Amoeba</name>
    <dbReference type="NCBI Taxonomy" id="51637"/>
    <lineage>
        <taxon>Eukaryota</taxon>
        <taxon>Discoba</taxon>
        <taxon>Heterolobosea</taxon>
        <taxon>Tetramitia</taxon>
        <taxon>Eutetramitia</taxon>
        <taxon>Vahlkampfiidae</taxon>
        <taxon>Naegleria</taxon>
    </lineage>
</organism>
<evidence type="ECO:0000256" key="2">
    <source>
        <dbReference type="ARBA" id="ARBA00017644"/>
    </source>
</evidence>
<dbReference type="SUPFAM" id="SSF47113">
    <property type="entry name" value="Histone-fold"/>
    <property type="match status" value="1"/>
</dbReference>
<dbReference type="GO" id="GO:0046982">
    <property type="term" value="F:protein heterodimerization activity"/>
    <property type="evidence" value="ECO:0007669"/>
    <property type="project" value="InterPro"/>
</dbReference>
<dbReference type="GO" id="GO:0003677">
    <property type="term" value="F:DNA binding"/>
    <property type="evidence" value="ECO:0007669"/>
    <property type="project" value="InterPro"/>
</dbReference>
<dbReference type="InterPro" id="IPR009072">
    <property type="entry name" value="Histone-fold"/>
</dbReference>
<dbReference type="InterPro" id="IPR007125">
    <property type="entry name" value="H2A/H2B/H3"/>
</dbReference>
<dbReference type="EMBL" id="PYSW02000001">
    <property type="protein sequence ID" value="KAG2393843.1"/>
    <property type="molecule type" value="Genomic_DNA"/>
</dbReference>
<dbReference type="AlphaFoldDB" id="A0AA88GZE8"/>
<dbReference type="RefSeq" id="XP_044555737.1">
    <property type="nucleotide sequence ID" value="XM_044693154.1"/>
</dbReference>
<feature type="domain" description="Core Histone H2A/H2B/H3" evidence="4">
    <location>
        <begin position="36"/>
        <end position="112"/>
    </location>
</feature>
<dbReference type="Proteomes" id="UP000816034">
    <property type="component" value="Unassembled WGS sequence"/>
</dbReference>
<dbReference type="GeneID" id="68096062"/>
<dbReference type="InterPro" id="IPR000558">
    <property type="entry name" value="Histone_H2B"/>
</dbReference>
<gene>
    <name evidence="5" type="ORF">C9374_003607</name>
</gene>
<dbReference type="CDD" id="cd22910">
    <property type="entry name" value="HFD_H2B"/>
    <property type="match status" value="1"/>
</dbReference>
<feature type="region of interest" description="Disordered" evidence="3">
    <location>
        <begin position="1"/>
        <end position="44"/>
    </location>
</feature>
<dbReference type="PANTHER" id="PTHR23428">
    <property type="entry name" value="HISTONE H2B"/>
    <property type="match status" value="1"/>
</dbReference>
<comment type="similarity">
    <text evidence="1">Belongs to the histone H2B family.</text>
</comment>
<evidence type="ECO:0000313" key="5">
    <source>
        <dbReference type="EMBL" id="KAG2393843.1"/>
    </source>
</evidence>
<evidence type="ECO:0000256" key="1">
    <source>
        <dbReference type="ARBA" id="ARBA00006846"/>
    </source>
</evidence>
<reference evidence="5 6" key="1">
    <citation type="journal article" date="2018" name="BMC Genomics">
        <title>The genome of Naegleria lovaniensis, the basis for a comparative approach to unravel pathogenicity factors of the human pathogenic amoeba N. fowleri.</title>
        <authorList>
            <person name="Liechti N."/>
            <person name="Schurch N."/>
            <person name="Bruggmann R."/>
            <person name="Wittwer M."/>
        </authorList>
    </citation>
    <scope>NUCLEOTIDE SEQUENCE [LARGE SCALE GENOMIC DNA]</scope>
    <source>
        <strain evidence="5 6">ATCC 30569</strain>
    </source>
</reference>
<protein>
    <recommendedName>
        <fullName evidence="2">Histone H2B</fullName>
    </recommendedName>
</protein>
<evidence type="ECO:0000256" key="3">
    <source>
        <dbReference type="SAM" id="MobiDB-lite"/>
    </source>
</evidence>
<keyword evidence="6" id="KW-1185">Reference proteome</keyword>
<dbReference type="Pfam" id="PF00125">
    <property type="entry name" value="Histone"/>
    <property type="match status" value="1"/>
</dbReference>
<dbReference type="GO" id="GO:0005634">
    <property type="term" value="C:nucleus"/>
    <property type="evidence" value="ECO:0007669"/>
    <property type="project" value="UniProtKB-ARBA"/>
</dbReference>
<dbReference type="GO" id="GO:0000786">
    <property type="term" value="C:nucleosome"/>
    <property type="evidence" value="ECO:0007669"/>
    <property type="project" value="InterPro"/>
</dbReference>